<dbReference type="Proteomes" id="UP001516662">
    <property type="component" value="Unassembled WGS sequence"/>
</dbReference>
<comment type="caution">
    <text evidence="9">The sequence shown here is derived from an EMBL/GenBank/DDBJ whole genome shotgun (WGS) entry which is preliminary data.</text>
</comment>
<sequence>MTEILLILVGFLATFIGTIAGGGGMISLPAMLVIGVPIHSAISANKFSNTFSSFSSFAVLLKEKKITLKSALIISPFSLIGGMTGGAIASSFTEKNLTIFAIILLSFALLLSLIKKPQSSEGKTNNIPKKLLPYLYGVGIYDGMFGPGQATLSMYTYLYHGFSFIASMAFTRFQTFLSCFGAFIMYVSSGHFNLKVGVFLGIGSIIGAQCSVRVANKLPTRHLQIILRIVTVVLILYLFLRFF</sequence>
<feature type="transmembrane region" description="Helical" evidence="8">
    <location>
        <begin position="164"/>
        <end position="187"/>
    </location>
</feature>
<keyword evidence="5 8" id="KW-0812">Transmembrane</keyword>
<evidence type="ECO:0000256" key="1">
    <source>
        <dbReference type="ARBA" id="ARBA00004651"/>
    </source>
</evidence>
<evidence type="ECO:0000313" key="9">
    <source>
        <dbReference type="EMBL" id="MBE4908914.1"/>
    </source>
</evidence>
<keyword evidence="10" id="KW-1185">Reference proteome</keyword>
<evidence type="ECO:0000256" key="3">
    <source>
        <dbReference type="ARBA" id="ARBA00022448"/>
    </source>
</evidence>
<dbReference type="InterPro" id="IPR002781">
    <property type="entry name" value="TM_pro_TauE-like"/>
</dbReference>
<feature type="transmembrane region" description="Helical" evidence="8">
    <location>
        <begin position="134"/>
        <end position="158"/>
    </location>
</feature>
<proteinExistence type="inferred from homology"/>
<evidence type="ECO:0000313" key="10">
    <source>
        <dbReference type="Proteomes" id="UP001516662"/>
    </source>
</evidence>
<evidence type="ECO:0000256" key="8">
    <source>
        <dbReference type="RuleBase" id="RU363041"/>
    </source>
</evidence>
<feature type="transmembrane region" description="Helical" evidence="8">
    <location>
        <begin position="194"/>
        <end position="215"/>
    </location>
</feature>
<feature type="transmembrane region" description="Helical" evidence="8">
    <location>
        <begin position="97"/>
        <end position="114"/>
    </location>
</feature>
<accession>A0ABR9QK88</accession>
<evidence type="ECO:0000256" key="2">
    <source>
        <dbReference type="ARBA" id="ARBA00009142"/>
    </source>
</evidence>
<dbReference type="InterPro" id="IPR052017">
    <property type="entry name" value="TSUP"/>
</dbReference>
<keyword evidence="7 8" id="KW-0472">Membrane</keyword>
<feature type="transmembrane region" description="Helical" evidence="8">
    <location>
        <begin position="71"/>
        <end position="91"/>
    </location>
</feature>
<gene>
    <name evidence="9" type="ORF">IMZ08_12670</name>
</gene>
<name>A0ABR9QK88_9BACI</name>
<feature type="transmembrane region" description="Helical" evidence="8">
    <location>
        <begin position="6"/>
        <end position="36"/>
    </location>
</feature>
<comment type="similarity">
    <text evidence="2 8">Belongs to the 4-toluene sulfonate uptake permease (TSUP) (TC 2.A.102) family.</text>
</comment>
<feature type="transmembrane region" description="Helical" evidence="8">
    <location>
        <begin position="221"/>
        <end position="240"/>
    </location>
</feature>
<protein>
    <recommendedName>
        <fullName evidence="8">Probable membrane transporter protein</fullName>
    </recommendedName>
</protein>
<dbReference type="PANTHER" id="PTHR30269">
    <property type="entry name" value="TRANSMEMBRANE PROTEIN YFCA"/>
    <property type="match status" value="1"/>
</dbReference>
<organism evidence="9 10">
    <name type="scientific">Litchfieldia luteola</name>
    <dbReference type="NCBI Taxonomy" id="682179"/>
    <lineage>
        <taxon>Bacteria</taxon>
        <taxon>Bacillati</taxon>
        <taxon>Bacillota</taxon>
        <taxon>Bacilli</taxon>
        <taxon>Bacillales</taxon>
        <taxon>Bacillaceae</taxon>
        <taxon>Litchfieldia</taxon>
    </lineage>
</organism>
<dbReference type="EMBL" id="JADCLJ010000020">
    <property type="protein sequence ID" value="MBE4908914.1"/>
    <property type="molecule type" value="Genomic_DNA"/>
</dbReference>
<keyword evidence="3" id="KW-0813">Transport</keyword>
<evidence type="ECO:0000256" key="7">
    <source>
        <dbReference type="ARBA" id="ARBA00023136"/>
    </source>
</evidence>
<dbReference type="RefSeq" id="WP_193536998.1">
    <property type="nucleotide sequence ID" value="NZ_JADCLJ010000020.1"/>
</dbReference>
<reference evidence="9 10" key="1">
    <citation type="submission" date="2020-10" db="EMBL/GenBank/DDBJ databases">
        <title>Bacillus sp. HD4P25, an endophyte from a halophyte.</title>
        <authorList>
            <person name="Sun J.-Q."/>
        </authorList>
    </citation>
    <scope>NUCLEOTIDE SEQUENCE [LARGE SCALE GENOMIC DNA]</scope>
    <source>
        <strain evidence="9 10">YIM 93174</strain>
    </source>
</reference>
<evidence type="ECO:0000256" key="6">
    <source>
        <dbReference type="ARBA" id="ARBA00022989"/>
    </source>
</evidence>
<evidence type="ECO:0000256" key="5">
    <source>
        <dbReference type="ARBA" id="ARBA00022692"/>
    </source>
</evidence>
<dbReference type="Pfam" id="PF01925">
    <property type="entry name" value="TauE"/>
    <property type="match status" value="1"/>
</dbReference>
<keyword evidence="4 8" id="KW-1003">Cell membrane</keyword>
<keyword evidence="6 8" id="KW-1133">Transmembrane helix</keyword>
<comment type="subcellular location">
    <subcellularLocation>
        <location evidence="1 8">Cell membrane</location>
        <topology evidence="1 8">Multi-pass membrane protein</topology>
    </subcellularLocation>
</comment>
<dbReference type="PANTHER" id="PTHR30269:SF0">
    <property type="entry name" value="MEMBRANE TRANSPORTER PROTEIN YFCA-RELATED"/>
    <property type="match status" value="1"/>
</dbReference>
<evidence type="ECO:0000256" key="4">
    <source>
        <dbReference type="ARBA" id="ARBA00022475"/>
    </source>
</evidence>